<dbReference type="PANTHER" id="PTHR10314">
    <property type="entry name" value="CYSTATHIONINE BETA-SYNTHASE"/>
    <property type="match status" value="1"/>
</dbReference>
<organism evidence="5 6">
    <name type="scientific">Candidatus Promineifilum breve</name>
    <dbReference type="NCBI Taxonomy" id="1806508"/>
    <lineage>
        <taxon>Bacteria</taxon>
        <taxon>Bacillati</taxon>
        <taxon>Chloroflexota</taxon>
        <taxon>Ardenticatenia</taxon>
        <taxon>Candidatus Promineifilales</taxon>
        <taxon>Candidatus Promineifilaceae</taxon>
        <taxon>Candidatus Promineifilum</taxon>
    </lineage>
</organism>
<gene>
    <name evidence="5" type="primary">cysM</name>
    <name evidence="5" type="ORF">CFX0092_A1055</name>
</gene>
<proteinExistence type="inferred from homology"/>
<dbReference type="CDD" id="cd01561">
    <property type="entry name" value="CBS_like"/>
    <property type="match status" value="1"/>
</dbReference>
<accession>A0A161KAD9</accession>
<dbReference type="KEGG" id="pbf:CFX0092_A1055"/>
<dbReference type="GO" id="GO:0004124">
    <property type="term" value="F:cysteine synthase activity"/>
    <property type="evidence" value="ECO:0007669"/>
    <property type="project" value="UniProtKB-EC"/>
</dbReference>
<dbReference type="InterPro" id="IPR001216">
    <property type="entry name" value="P-phosphate_BS"/>
</dbReference>
<dbReference type="AlphaFoldDB" id="A0A161KAD9"/>
<evidence type="ECO:0000256" key="3">
    <source>
        <dbReference type="ARBA" id="ARBA00022898"/>
    </source>
</evidence>
<evidence type="ECO:0000256" key="1">
    <source>
        <dbReference type="ARBA" id="ARBA00001933"/>
    </source>
</evidence>
<comment type="similarity">
    <text evidence="2">Belongs to the cysteine synthase/cystathionine beta-synthase family.</text>
</comment>
<dbReference type="Proteomes" id="UP000215027">
    <property type="component" value="Chromosome I"/>
</dbReference>
<dbReference type="EC" id="2.5.1.47" evidence="5"/>
<dbReference type="PROSITE" id="PS00901">
    <property type="entry name" value="CYS_SYNTHASE"/>
    <property type="match status" value="1"/>
</dbReference>
<name>A0A161KAD9_9CHLR</name>
<evidence type="ECO:0000256" key="2">
    <source>
        <dbReference type="ARBA" id="ARBA00007103"/>
    </source>
</evidence>
<dbReference type="GO" id="GO:0006535">
    <property type="term" value="P:cysteine biosynthetic process from serine"/>
    <property type="evidence" value="ECO:0007669"/>
    <property type="project" value="InterPro"/>
</dbReference>
<comment type="cofactor">
    <cofactor evidence="1">
        <name>pyridoxal 5'-phosphate</name>
        <dbReference type="ChEBI" id="CHEBI:597326"/>
    </cofactor>
</comment>
<dbReference type="SUPFAM" id="SSF53686">
    <property type="entry name" value="Tryptophan synthase beta subunit-like PLP-dependent enzymes"/>
    <property type="match status" value="1"/>
</dbReference>
<evidence type="ECO:0000313" key="6">
    <source>
        <dbReference type="Proteomes" id="UP000215027"/>
    </source>
</evidence>
<evidence type="ECO:0000313" key="5">
    <source>
        <dbReference type="EMBL" id="CUS02933.2"/>
    </source>
</evidence>
<dbReference type="InterPro" id="IPR036052">
    <property type="entry name" value="TrpB-like_PALP_sf"/>
</dbReference>
<sequence>MTGKDIAMMIATIDRTIPTTHTDSSSALEDLIGNTPLVRIDGGAVEQLLGRRLSPGVSLLAKAEWYNPGGSVKDRAALSIIRAAERDGQLRPGMTLLDATSGNTGIAYAMLGAARGYRVRLAVPENVSPERLAILRAYGAELILTDPLEGSDGAIREARRLAAADATVFYADQYNNPANWQAHYRTTAEEIWRQTDGAITHFVSGVGTSGTFVGTTRRLRELNPDILCYSAQPDSPFNGLEGWKHMATAIVPGIYDDTLADGELTARTEDAHATARYLARRAGLLVGVSAAANVHAALRVAAELVEGVVVTVLPDSGYKYLSERFWQE</sequence>
<dbReference type="EMBL" id="LN890655">
    <property type="protein sequence ID" value="CUS02933.2"/>
    <property type="molecule type" value="Genomic_DNA"/>
</dbReference>
<dbReference type="FunFam" id="3.40.50.1100:FF:000003">
    <property type="entry name" value="Cystathionine beta-synthase"/>
    <property type="match status" value="1"/>
</dbReference>
<keyword evidence="5" id="KW-0808">Transferase</keyword>
<protein>
    <submittedName>
        <fullName evidence="5">Cysteine synthase</fullName>
        <ecNumber evidence="5">2.5.1.47</ecNumber>
    </submittedName>
</protein>
<dbReference type="Pfam" id="PF00291">
    <property type="entry name" value="PALP"/>
    <property type="match status" value="1"/>
</dbReference>
<keyword evidence="6" id="KW-1185">Reference proteome</keyword>
<keyword evidence="3" id="KW-0663">Pyridoxal phosphate</keyword>
<dbReference type="Gene3D" id="3.40.50.1100">
    <property type="match status" value="2"/>
</dbReference>
<dbReference type="InterPro" id="IPR050214">
    <property type="entry name" value="Cys_Synth/Cystath_Beta-Synth"/>
</dbReference>
<reference evidence="5" key="1">
    <citation type="submission" date="2016-01" db="EMBL/GenBank/DDBJ databases">
        <authorList>
            <person name="Mcilroy J.S."/>
            <person name="Karst M S."/>
            <person name="Albertsen M."/>
        </authorList>
    </citation>
    <scope>NUCLEOTIDE SEQUENCE</scope>
    <source>
        <strain evidence="5">Cfx-K</strain>
    </source>
</reference>
<feature type="domain" description="Tryptophan synthase beta chain-like PALP" evidence="4">
    <location>
        <begin position="29"/>
        <end position="315"/>
    </location>
</feature>
<dbReference type="InterPro" id="IPR001926">
    <property type="entry name" value="TrpB-like_PALP"/>
</dbReference>
<evidence type="ECO:0000259" key="4">
    <source>
        <dbReference type="Pfam" id="PF00291"/>
    </source>
</evidence>